<name>A0ABS0HZQ6_9BACT</name>
<comment type="caution">
    <text evidence="8">The sequence shown here is derived from an EMBL/GenBank/DDBJ whole genome shotgun (WGS) entry which is preliminary data.</text>
</comment>
<dbReference type="EMBL" id="JADQDM010000001">
    <property type="protein sequence ID" value="MBF9220185.1"/>
    <property type="molecule type" value="Genomic_DNA"/>
</dbReference>
<keyword evidence="3" id="KW-0902">Two-component regulatory system</keyword>
<dbReference type="Pfam" id="PF07730">
    <property type="entry name" value="HisKA_3"/>
    <property type="match status" value="1"/>
</dbReference>
<dbReference type="PROSITE" id="PS50109">
    <property type="entry name" value="HIS_KIN"/>
    <property type="match status" value="1"/>
</dbReference>
<evidence type="ECO:0000256" key="4">
    <source>
        <dbReference type="SAM" id="MobiDB-lite"/>
    </source>
</evidence>
<feature type="domain" description="Histidine kinase" evidence="7">
    <location>
        <begin position="394"/>
        <end position="581"/>
    </location>
</feature>
<keyword evidence="5" id="KW-0472">Membrane</keyword>
<feature type="compositionally biased region" description="Low complexity" evidence="4">
    <location>
        <begin position="541"/>
        <end position="551"/>
    </location>
</feature>
<evidence type="ECO:0000313" key="8">
    <source>
        <dbReference type="EMBL" id="MBF9220185.1"/>
    </source>
</evidence>
<feature type="chain" id="PRO_5046974777" description="Histidine kinase domain-containing protein" evidence="6">
    <location>
        <begin position="23"/>
        <end position="581"/>
    </location>
</feature>
<dbReference type="Gene3D" id="1.25.40.10">
    <property type="entry name" value="Tetratricopeptide repeat domain"/>
    <property type="match status" value="1"/>
</dbReference>
<keyword evidence="2" id="KW-0418">Kinase</keyword>
<organism evidence="8 9">
    <name type="scientific">Hymenobacter ruricola</name>
    <dbReference type="NCBI Taxonomy" id="2791023"/>
    <lineage>
        <taxon>Bacteria</taxon>
        <taxon>Pseudomonadati</taxon>
        <taxon>Bacteroidota</taxon>
        <taxon>Cytophagia</taxon>
        <taxon>Cytophagales</taxon>
        <taxon>Hymenobacteraceae</taxon>
        <taxon>Hymenobacter</taxon>
    </lineage>
</organism>
<dbReference type="Pfam" id="PF02518">
    <property type="entry name" value="HATPase_c"/>
    <property type="match status" value="1"/>
</dbReference>
<evidence type="ECO:0000256" key="3">
    <source>
        <dbReference type="ARBA" id="ARBA00023012"/>
    </source>
</evidence>
<gene>
    <name evidence="8" type="ORF">I2H31_03625</name>
</gene>
<feature type="region of interest" description="Disordered" evidence="4">
    <location>
        <begin position="532"/>
        <end position="551"/>
    </location>
</feature>
<dbReference type="RefSeq" id="WP_196291624.1">
    <property type="nucleotide sequence ID" value="NZ_JADQDM010000001.1"/>
</dbReference>
<dbReference type="InterPro" id="IPR011712">
    <property type="entry name" value="Sig_transdc_His_kin_sub3_dim/P"/>
</dbReference>
<reference evidence="8 9" key="1">
    <citation type="submission" date="2020-11" db="EMBL/GenBank/DDBJ databases">
        <authorList>
            <person name="Kim M.K."/>
        </authorList>
    </citation>
    <scope>NUCLEOTIDE SEQUENCE [LARGE SCALE GENOMIC DNA]</scope>
    <source>
        <strain evidence="8 9">BT662</strain>
    </source>
</reference>
<dbReference type="InterPro" id="IPR050482">
    <property type="entry name" value="Sensor_HK_TwoCompSys"/>
</dbReference>
<sequence length="581" mass="63702">MNRIGAWLLVWAWALAAGGAWAAPPAAPDSLARPEFARWPRATQLRLARGGIDLRTAPAVVRLLRRPDLHYAVRTELMATLAGHYLHENQPSLAIIQMLQTRRRYLAVHDSLGAAIACEWLCYSYFLLHESTGLAYGREALRLVPHTEAGRQQLGGIYVNLADCAFGVADYPLAAQNYRKAMQLALQRNNLRSAGMAQANLAAVALRQQRIAQAAALLDSAAAFYPPPRKVGAQLVFELLRGQLAVRRGQLAQGVAILAAARQQAIETQQFRDEIELMKAAVPALSQLGRYREALAYQQRITTMQDSVFEESSARHARELRTLYALDQQQQRISQLQARTQRSDAALRQRTLLLLAGLLGAGLMLGLVVLRQRHRHRLASRAAAQRMRDRIAADLHDEVGTLLARVSMQADVLRQTQPAESPALDRLLTNTRAAAGLMRDIVWGIDSQADTTGALLDRMRDYLDQAAGPAGLRTHLAVTGLADDWPLASELRQHFFLIFKEAVTNAVRHARGATDLWVSLTREAGELRLLVRDNGQPAPPSGRSSGLGLRSMRQRASALQGTLLAGPTDGPGFSVALSVPA</sequence>
<dbReference type="InterPro" id="IPR005467">
    <property type="entry name" value="His_kinase_dom"/>
</dbReference>
<keyword evidence="9" id="KW-1185">Reference proteome</keyword>
<proteinExistence type="predicted"/>
<evidence type="ECO:0000256" key="1">
    <source>
        <dbReference type="ARBA" id="ARBA00022679"/>
    </source>
</evidence>
<evidence type="ECO:0000256" key="6">
    <source>
        <dbReference type="SAM" id="SignalP"/>
    </source>
</evidence>
<feature type="transmembrane region" description="Helical" evidence="5">
    <location>
        <begin position="352"/>
        <end position="370"/>
    </location>
</feature>
<dbReference type="Gene3D" id="3.30.565.10">
    <property type="entry name" value="Histidine kinase-like ATPase, C-terminal domain"/>
    <property type="match status" value="1"/>
</dbReference>
<dbReference type="InterPro" id="IPR036890">
    <property type="entry name" value="HATPase_C_sf"/>
</dbReference>
<feature type="signal peptide" evidence="6">
    <location>
        <begin position="1"/>
        <end position="22"/>
    </location>
</feature>
<evidence type="ECO:0000256" key="5">
    <source>
        <dbReference type="SAM" id="Phobius"/>
    </source>
</evidence>
<keyword evidence="1" id="KW-0808">Transferase</keyword>
<evidence type="ECO:0000313" key="9">
    <source>
        <dbReference type="Proteomes" id="UP000618931"/>
    </source>
</evidence>
<accession>A0ABS0HZQ6</accession>
<dbReference type="Proteomes" id="UP000618931">
    <property type="component" value="Unassembled WGS sequence"/>
</dbReference>
<keyword evidence="5" id="KW-1133">Transmembrane helix</keyword>
<dbReference type="SUPFAM" id="SSF48452">
    <property type="entry name" value="TPR-like"/>
    <property type="match status" value="1"/>
</dbReference>
<dbReference type="InterPro" id="IPR011990">
    <property type="entry name" value="TPR-like_helical_dom_sf"/>
</dbReference>
<keyword evidence="6" id="KW-0732">Signal</keyword>
<protein>
    <recommendedName>
        <fullName evidence="7">Histidine kinase domain-containing protein</fullName>
    </recommendedName>
</protein>
<dbReference type="SMART" id="SM00387">
    <property type="entry name" value="HATPase_c"/>
    <property type="match status" value="1"/>
</dbReference>
<evidence type="ECO:0000256" key="2">
    <source>
        <dbReference type="ARBA" id="ARBA00022777"/>
    </source>
</evidence>
<dbReference type="PANTHER" id="PTHR24421">
    <property type="entry name" value="NITRATE/NITRITE SENSOR PROTEIN NARX-RELATED"/>
    <property type="match status" value="1"/>
</dbReference>
<evidence type="ECO:0000259" key="7">
    <source>
        <dbReference type="PROSITE" id="PS50109"/>
    </source>
</evidence>
<keyword evidence="5" id="KW-0812">Transmembrane</keyword>
<dbReference type="Gene3D" id="1.20.5.1930">
    <property type="match status" value="1"/>
</dbReference>
<dbReference type="CDD" id="cd16917">
    <property type="entry name" value="HATPase_UhpB-NarQ-NarX-like"/>
    <property type="match status" value="1"/>
</dbReference>
<dbReference type="SUPFAM" id="SSF55874">
    <property type="entry name" value="ATPase domain of HSP90 chaperone/DNA topoisomerase II/histidine kinase"/>
    <property type="match status" value="1"/>
</dbReference>
<dbReference type="InterPro" id="IPR003594">
    <property type="entry name" value="HATPase_dom"/>
</dbReference>